<dbReference type="AlphaFoldDB" id="A0A1F6CYD3"/>
<name>A0A1F6CYD3_9BACT</name>
<accession>A0A1F6CYD3</accession>
<gene>
    <name evidence="1" type="ORF">A2851_01465</name>
</gene>
<organism evidence="1 2">
    <name type="scientific">Candidatus Kaiserbacteria bacterium RIFCSPHIGHO2_01_FULL_53_29</name>
    <dbReference type="NCBI Taxonomy" id="1798480"/>
    <lineage>
        <taxon>Bacteria</taxon>
        <taxon>Candidatus Kaiseribacteriota</taxon>
    </lineage>
</organism>
<protein>
    <recommendedName>
        <fullName evidence="3">Ribosomal subunit interface protein</fullName>
    </recommendedName>
</protein>
<evidence type="ECO:0000313" key="1">
    <source>
        <dbReference type="EMBL" id="OGG53842.1"/>
    </source>
</evidence>
<evidence type="ECO:0000313" key="2">
    <source>
        <dbReference type="Proteomes" id="UP000176863"/>
    </source>
</evidence>
<dbReference type="InterPro" id="IPR036567">
    <property type="entry name" value="RHF-like"/>
</dbReference>
<dbReference type="InterPro" id="IPR003489">
    <property type="entry name" value="RHF/RaiA"/>
</dbReference>
<dbReference type="STRING" id="1798480.A2851_01465"/>
<dbReference type="EMBL" id="MFKT01000008">
    <property type="protein sequence ID" value="OGG53842.1"/>
    <property type="molecule type" value="Genomic_DNA"/>
</dbReference>
<dbReference type="Proteomes" id="UP000176863">
    <property type="component" value="Unassembled WGS sequence"/>
</dbReference>
<proteinExistence type="predicted"/>
<evidence type="ECO:0008006" key="3">
    <source>
        <dbReference type="Google" id="ProtNLM"/>
    </source>
</evidence>
<reference evidence="1 2" key="1">
    <citation type="journal article" date="2016" name="Nat. Commun.">
        <title>Thousands of microbial genomes shed light on interconnected biogeochemical processes in an aquifer system.</title>
        <authorList>
            <person name="Anantharaman K."/>
            <person name="Brown C.T."/>
            <person name="Hug L.A."/>
            <person name="Sharon I."/>
            <person name="Castelle C.J."/>
            <person name="Probst A.J."/>
            <person name="Thomas B.C."/>
            <person name="Singh A."/>
            <person name="Wilkins M.J."/>
            <person name="Karaoz U."/>
            <person name="Brodie E.L."/>
            <person name="Williams K.H."/>
            <person name="Hubbard S.S."/>
            <person name="Banfield J.F."/>
        </authorList>
    </citation>
    <scope>NUCLEOTIDE SEQUENCE [LARGE SCALE GENOMIC DNA]</scope>
</reference>
<dbReference type="Pfam" id="PF02482">
    <property type="entry name" value="Ribosomal_S30AE"/>
    <property type="match status" value="1"/>
</dbReference>
<comment type="caution">
    <text evidence="1">The sequence shown here is derived from an EMBL/GenBank/DDBJ whole genome shotgun (WGS) entry which is preliminary data.</text>
</comment>
<sequence>MKVTVKATHTKLTPAVEDRIARICERLEKFANVPDPDALECNIEVGKITEHHRRGNVYRAEVNFTATGKYFRAVAEGETEVAALDLAHDEIKHELVHWKHREQSLVRRLGDRFKEWWHRLAVETGSNQ</sequence>
<dbReference type="SUPFAM" id="SSF69754">
    <property type="entry name" value="Ribosome binding protein Y (YfiA homologue)"/>
    <property type="match status" value="1"/>
</dbReference>
<dbReference type="Gene3D" id="3.30.160.100">
    <property type="entry name" value="Ribosome hibernation promotion factor-like"/>
    <property type="match status" value="1"/>
</dbReference>